<gene>
    <name evidence="2" type="ORF">EPL05_03070</name>
</gene>
<protein>
    <recommendedName>
        <fullName evidence="4">Outer membrane protein beta-barrel domain-containing protein</fullName>
    </recommendedName>
</protein>
<sequence length="112" mass="11922">MSKKFYLLLTLSVISLAGRAQTQKGNQLLGGSLSLSTASGTNTEYSSVPGSAPDVFNDKTHSFSIGPSYSYFLANNLDLGASLEYSSGKQTFALPNVAPPHSIATYRRQQAN</sequence>
<feature type="signal peptide" evidence="1">
    <location>
        <begin position="1"/>
        <end position="22"/>
    </location>
</feature>
<evidence type="ECO:0008006" key="4">
    <source>
        <dbReference type="Google" id="ProtNLM"/>
    </source>
</evidence>
<accession>A0A444MVD8</accession>
<evidence type="ECO:0000256" key="1">
    <source>
        <dbReference type="SAM" id="SignalP"/>
    </source>
</evidence>
<dbReference type="OrthoDB" id="945117at2"/>
<dbReference type="Proteomes" id="UP000286701">
    <property type="component" value="Unassembled WGS sequence"/>
</dbReference>
<reference evidence="2 3" key="1">
    <citation type="submission" date="2019-01" db="EMBL/GenBank/DDBJ databases">
        <title>Mucilaginibacter antarcticum sp. nov., isolated from antarctic soil.</title>
        <authorList>
            <person name="Yan Y.-Q."/>
            <person name="Du Z.-J."/>
        </authorList>
    </citation>
    <scope>NUCLEOTIDE SEQUENCE [LARGE SCALE GENOMIC DNA]</scope>
    <source>
        <strain evidence="2 3">F01003</strain>
    </source>
</reference>
<name>A0A444MVD8_9SPHI</name>
<organism evidence="2 3">
    <name type="scientific">Mucilaginibacter gilvus</name>
    <dbReference type="NCBI Taxonomy" id="2305909"/>
    <lineage>
        <taxon>Bacteria</taxon>
        <taxon>Pseudomonadati</taxon>
        <taxon>Bacteroidota</taxon>
        <taxon>Sphingobacteriia</taxon>
        <taxon>Sphingobacteriales</taxon>
        <taxon>Sphingobacteriaceae</taxon>
        <taxon>Mucilaginibacter</taxon>
    </lineage>
</organism>
<keyword evidence="1" id="KW-0732">Signal</keyword>
<dbReference type="RefSeq" id="WP_128532031.1">
    <property type="nucleotide sequence ID" value="NZ_SBIW01000001.1"/>
</dbReference>
<comment type="caution">
    <text evidence="2">The sequence shown here is derived from an EMBL/GenBank/DDBJ whole genome shotgun (WGS) entry which is preliminary data.</text>
</comment>
<proteinExistence type="predicted"/>
<evidence type="ECO:0000313" key="3">
    <source>
        <dbReference type="Proteomes" id="UP000286701"/>
    </source>
</evidence>
<dbReference type="AlphaFoldDB" id="A0A444MVD8"/>
<dbReference type="EMBL" id="SBIW01000001">
    <property type="protein sequence ID" value="RWY57525.1"/>
    <property type="molecule type" value="Genomic_DNA"/>
</dbReference>
<evidence type="ECO:0000313" key="2">
    <source>
        <dbReference type="EMBL" id="RWY57525.1"/>
    </source>
</evidence>
<keyword evidence="3" id="KW-1185">Reference proteome</keyword>
<feature type="chain" id="PRO_5019357563" description="Outer membrane protein beta-barrel domain-containing protein" evidence="1">
    <location>
        <begin position="23"/>
        <end position="112"/>
    </location>
</feature>